<dbReference type="EMBL" id="DSKL01000434">
    <property type="protein sequence ID" value="HEH83494.1"/>
    <property type="molecule type" value="Genomic_DNA"/>
</dbReference>
<dbReference type="AlphaFoldDB" id="A0A7C2C472"/>
<evidence type="ECO:0000313" key="2">
    <source>
        <dbReference type="EMBL" id="HEH83494.1"/>
    </source>
</evidence>
<name>A0A7C2C472_9DEIN</name>
<comment type="caution">
    <text evidence="2">The sequence shown here is derived from an EMBL/GenBank/DDBJ whole genome shotgun (WGS) entry which is preliminary data.</text>
</comment>
<dbReference type="GO" id="GO:0003677">
    <property type="term" value="F:DNA binding"/>
    <property type="evidence" value="ECO:0007669"/>
    <property type="project" value="UniProtKB-KW"/>
</dbReference>
<dbReference type="NCBIfam" id="TIGR01766">
    <property type="entry name" value="IS200/IS605 family accessory protein TnpB-like domain"/>
    <property type="match status" value="1"/>
</dbReference>
<protein>
    <submittedName>
        <fullName evidence="2">Transposase</fullName>
    </submittedName>
</protein>
<evidence type="ECO:0000256" key="1">
    <source>
        <dbReference type="ARBA" id="ARBA00023125"/>
    </source>
</evidence>
<evidence type="ECO:0000313" key="3">
    <source>
        <dbReference type="EMBL" id="HEO42454.1"/>
    </source>
</evidence>
<proteinExistence type="predicted"/>
<organism evidence="2">
    <name type="scientific">Thermus islandicus</name>
    <dbReference type="NCBI Taxonomy" id="540988"/>
    <lineage>
        <taxon>Bacteria</taxon>
        <taxon>Thermotogati</taxon>
        <taxon>Deinococcota</taxon>
        <taxon>Deinococci</taxon>
        <taxon>Thermales</taxon>
        <taxon>Thermaceae</taxon>
        <taxon>Thermus</taxon>
    </lineage>
</organism>
<reference evidence="2" key="1">
    <citation type="journal article" date="2020" name="mSystems">
        <title>Genome- and Community-Level Interaction Insights into Carbon Utilization and Element Cycling Functions of Hydrothermarchaeota in Hydrothermal Sediment.</title>
        <authorList>
            <person name="Zhou Z."/>
            <person name="Liu Y."/>
            <person name="Xu W."/>
            <person name="Pan J."/>
            <person name="Luo Z.H."/>
            <person name="Li M."/>
        </authorList>
    </citation>
    <scope>NUCLEOTIDE SEQUENCE [LARGE SCALE GENOMIC DNA]</scope>
    <source>
        <strain evidence="3">SpSt-189</strain>
        <strain evidence="2">SpSt-246</strain>
    </source>
</reference>
<dbReference type="EMBL" id="DSHZ01000305">
    <property type="protein sequence ID" value="HEO42454.1"/>
    <property type="molecule type" value="Genomic_DNA"/>
</dbReference>
<dbReference type="InterPro" id="IPR010095">
    <property type="entry name" value="Cas12f1-like_TNB"/>
</dbReference>
<keyword evidence="1" id="KW-0238">DNA-binding</keyword>
<sequence length="528" mass="59341">MKAKPKATRKRTSQKRAKAFTGVHALLLFPSGEDHKATLDLMRRFSAGVRYAYNRLLEGQPREELKRQDSPLCAFFGLNTRYADDAVMKAQAVLDSARERGEDPRKVVFGGRKLFETLRRRHLSGKPLKELKREWKEKRQGLLYSRGDRTKGGNLNLRLEAEDGALWLRVNLGNGRYAWALVKTSHPNLSALVERVHASLPYNVELSLKDGKVHATFTWEEEPTPLVATKENGVLGIDVNSDPYHLALAVVGPDGNLKRHLTLSLEEVDRAPNKGAKELVLWKIAHEVVSLALEHGVAVATERLRYLRKSRRGDGSGRAFRRKQHRFAYASLLRKVHSLARKRGVQVVEVNPQDTSTIGMLKYAPQLSLSKDVAAAYVIGRRALGFKEKLPKGYGKLLRDERFRDHVQGFYASRVQELRAKRSAEPNPYLRRRLSREIGKAKRHLSLLSSLQGSPGSQREVTDGRNSPGVNPWRVLRVGLFLPLLRSTVPRDLSPLKVFLHRGAWKGWGSSLGPHPGGGPECANVHFG</sequence>
<accession>A0A7C2C472</accession>
<gene>
    <name evidence="3" type="ORF">ENP09_06235</name>
    <name evidence="2" type="ORF">ENP73_11280</name>
</gene>